<organism evidence="1 2">
    <name type="scientific">Comamonas endophytica</name>
    <dbReference type="NCBI Taxonomy" id="2949090"/>
    <lineage>
        <taxon>Bacteria</taxon>
        <taxon>Pseudomonadati</taxon>
        <taxon>Pseudomonadota</taxon>
        <taxon>Betaproteobacteria</taxon>
        <taxon>Burkholderiales</taxon>
        <taxon>Comamonadaceae</taxon>
        <taxon>Comamonas</taxon>
    </lineage>
</organism>
<evidence type="ECO:0000313" key="1">
    <source>
        <dbReference type="EMBL" id="UYG52797.1"/>
    </source>
</evidence>
<name>A0ABY6GCI4_9BURK</name>
<keyword evidence="2" id="KW-1185">Reference proteome</keyword>
<protein>
    <submittedName>
        <fullName evidence="1">Type III secretion system inner membrane ring subunit SctD</fullName>
    </submittedName>
</protein>
<evidence type="ECO:0000313" key="2">
    <source>
        <dbReference type="Proteomes" id="UP001162800"/>
    </source>
</evidence>
<proteinExistence type="predicted"/>
<dbReference type="RefSeq" id="WP_231043342.1">
    <property type="nucleotide sequence ID" value="NZ_CP106881.1"/>
</dbReference>
<dbReference type="Proteomes" id="UP001162800">
    <property type="component" value="Chromosome"/>
</dbReference>
<reference evidence="1" key="1">
    <citation type="submission" date="2022-09" db="EMBL/GenBank/DDBJ databases">
        <title>The complete genome of Acidovorax sp. 5MLIR.</title>
        <authorList>
            <person name="Liu L."/>
            <person name="Yue J."/>
            <person name="Yang F."/>
            <person name="Yuan J."/>
            <person name="Li L."/>
        </authorList>
    </citation>
    <scope>NUCLEOTIDE SEQUENCE</scope>
    <source>
        <strain evidence="1">5MLIR</strain>
    </source>
</reference>
<sequence>MTNAHAQDRAAMTPPAAGADLPDLELRVLSGCHQGASLPVEAGEPLRIGSAGDCDVLIGDCGLEAPVRLHLQPGGWTLADADATAAPVHAFGATALLGQVGVTVCAPHVPWQAFVPPLPTDPAQPPAGTGQEVQEMPGAQEVQEVHDVQEVQEVQEVRMRSPAAPRPSRRGQLATGAALALALLAGSWMLWGRLPPPALAESLNEKPAKAALSPQARDDAVKQASLAIALVDPALRMEVTPNAEGGVTVSGWVDGVEQFDRLAQGLSGLRPLPRLAVHTASEMLDVLQDAASAHGAHLQFTPAGSGKVQATGLVATPAQHQAILAQLRERAPQGIEIVDGLRVASMQAPAVRRWLQAQGLGVTEVEWDGEQLLVQVDVNAAQRPLLERLLAAPQSPLAGVPFVLQTRWLQQDTAPARVGAGASGLPFSIRSVVGGPAPYVVLADGEKLQPGGTRSGWQLVAVAPDHIVWNGPKRLEVAR</sequence>
<accession>A0ABY6GCI4</accession>
<dbReference type="NCBIfam" id="TIGR02500">
    <property type="entry name" value="type_III_yscD"/>
    <property type="match status" value="1"/>
</dbReference>
<dbReference type="EMBL" id="CP106881">
    <property type="protein sequence ID" value="UYG52797.1"/>
    <property type="molecule type" value="Genomic_DNA"/>
</dbReference>
<dbReference type="InterPro" id="IPR012843">
    <property type="entry name" value="YscD"/>
</dbReference>
<gene>
    <name evidence="1" type="primary">sctD</name>
    <name evidence="1" type="ORF">M9799_06035</name>
</gene>